<proteinExistence type="predicted"/>
<reference evidence="4 5" key="1">
    <citation type="submission" date="2024-06" db="EMBL/GenBank/DDBJ databases">
        <title>A chromosome-level genome assembly of beet webworm, Loxostege sticticalis.</title>
        <authorList>
            <person name="Zhang Y."/>
        </authorList>
    </citation>
    <scope>NUCLEOTIDE SEQUENCE [LARGE SCALE GENOMIC DNA]</scope>
    <source>
        <strain evidence="3">AQ026</strain>
        <strain evidence="2">AQ028</strain>
        <tissue evidence="2">Male pupae</tissue>
        <tissue evidence="3">Whole body</tissue>
    </source>
</reference>
<comment type="caution">
    <text evidence="2">The sequence shown here is derived from an EMBL/GenBank/DDBJ whole genome shotgun (WGS) entry which is preliminary data.</text>
</comment>
<dbReference type="EMBL" id="JBEDNZ010000007">
    <property type="protein sequence ID" value="KAL0840489.1"/>
    <property type="molecule type" value="Genomic_DNA"/>
</dbReference>
<dbReference type="PANTHER" id="PTHR23254">
    <property type="entry name" value="EIF4G DOMAIN PROTEIN"/>
    <property type="match status" value="1"/>
</dbReference>
<evidence type="ECO:0000313" key="5">
    <source>
        <dbReference type="Proteomes" id="UP001549921"/>
    </source>
</evidence>
<feature type="compositionally biased region" description="Gly residues" evidence="1">
    <location>
        <begin position="1"/>
        <end position="10"/>
    </location>
</feature>
<dbReference type="InterPro" id="IPR051367">
    <property type="entry name" value="mRNA_TranslReg/HistoneTransl"/>
</dbReference>
<dbReference type="PANTHER" id="PTHR23254:SF15">
    <property type="entry name" value="POLYADENYLATE-BINDING PROTEIN-INTERACTING PROTEIN 1"/>
    <property type="match status" value="1"/>
</dbReference>
<evidence type="ECO:0000313" key="3">
    <source>
        <dbReference type="EMBL" id="KAL0892280.1"/>
    </source>
</evidence>
<dbReference type="Gene3D" id="1.25.40.180">
    <property type="match status" value="1"/>
</dbReference>
<protein>
    <recommendedName>
        <fullName evidence="6">Polyadenylate-binding protein-interacting protein 1</fullName>
    </recommendedName>
</protein>
<feature type="compositionally biased region" description="Basic and acidic residues" evidence="1">
    <location>
        <begin position="22"/>
        <end position="42"/>
    </location>
</feature>
<organism evidence="2 5">
    <name type="scientific">Loxostege sticticalis</name>
    <name type="common">Beet webworm moth</name>
    <dbReference type="NCBI Taxonomy" id="481309"/>
    <lineage>
        <taxon>Eukaryota</taxon>
        <taxon>Metazoa</taxon>
        <taxon>Ecdysozoa</taxon>
        <taxon>Arthropoda</taxon>
        <taxon>Hexapoda</taxon>
        <taxon>Insecta</taxon>
        <taxon>Pterygota</taxon>
        <taxon>Neoptera</taxon>
        <taxon>Endopterygota</taxon>
        <taxon>Lepidoptera</taxon>
        <taxon>Glossata</taxon>
        <taxon>Ditrysia</taxon>
        <taxon>Pyraloidea</taxon>
        <taxon>Crambidae</taxon>
        <taxon>Pyraustinae</taxon>
        <taxon>Loxostege</taxon>
    </lineage>
</organism>
<accession>A0ABD0TB20</accession>
<dbReference type="Proteomes" id="UP001549921">
    <property type="component" value="Unassembled WGS sequence"/>
</dbReference>
<evidence type="ECO:0008006" key="6">
    <source>
        <dbReference type="Google" id="ProtNLM"/>
    </source>
</evidence>
<dbReference type="SUPFAM" id="SSF48371">
    <property type="entry name" value="ARM repeat"/>
    <property type="match status" value="1"/>
</dbReference>
<evidence type="ECO:0000256" key="1">
    <source>
        <dbReference type="SAM" id="MobiDB-lite"/>
    </source>
</evidence>
<dbReference type="Proteomes" id="UP001549920">
    <property type="component" value="Unassembled WGS sequence"/>
</dbReference>
<dbReference type="EMBL" id="JBEUOH010000007">
    <property type="protein sequence ID" value="KAL0892280.1"/>
    <property type="molecule type" value="Genomic_DNA"/>
</dbReference>
<evidence type="ECO:0000313" key="4">
    <source>
        <dbReference type="Proteomes" id="UP001549920"/>
    </source>
</evidence>
<feature type="region of interest" description="Disordered" evidence="1">
    <location>
        <begin position="317"/>
        <end position="341"/>
    </location>
</feature>
<gene>
    <name evidence="3" type="ORF">ABMA27_015456</name>
    <name evidence="2" type="ORF">ABMA28_015731</name>
</gene>
<dbReference type="AlphaFoldDB" id="A0ABD0TB20"/>
<keyword evidence="4" id="KW-1185">Reference proteome</keyword>
<sequence>MNNGEVGGPRGRGRGWQQPENQPRELRRPRIVTEDAKAEPPKIESNLSAEAKEWYPPNYNPQSVPTYAPDPAPYRPHRFSVQDRLRQAQDQNPYNFDEMSYSLIEQEDADLRENIANLITVMCEITFDPGKFDTLCGPLVDSFAHMLHDANYTRALVEAIVNQSIGESNFRYNGARLCSMYDSVAPPEESQFRACLLERCSAEETKIISGVETSEENMRGFAMFLAEIYTQLEDSQGGRIKTLGESLCKVLLHLLDTDKDTNIKSVCQLLKLSGIALDADCPTGMHAAFERLKRRAALPCVRAVVALRGARWGLAEREPEQHSHAPAHALAAPPPDRRRQHNANGEVVEAGDGGYLADGHTLTAEECAFLQSNLPPGKSAALDDDILEELENEAWDTGMDPEMQAGFLEFLKMSNQIKR</sequence>
<evidence type="ECO:0000313" key="2">
    <source>
        <dbReference type="EMBL" id="KAL0840489.1"/>
    </source>
</evidence>
<feature type="region of interest" description="Disordered" evidence="1">
    <location>
        <begin position="1"/>
        <end position="56"/>
    </location>
</feature>
<dbReference type="InterPro" id="IPR016024">
    <property type="entry name" value="ARM-type_fold"/>
</dbReference>
<name>A0ABD0TB20_LOXSC</name>